<reference evidence="6 7" key="1">
    <citation type="submission" date="2016-07" db="EMBL/GenBank/DDBJ databases">
        <title>Genomic analysis of zinc-resistant bacterium Mucilaginibacter pedocola TBZ30.</title>
        <authorList>
            <person name="Huang J."/>
            <person name="Tang J."/>
        </authorList>
    </citation>
    <scope>NUCLEOTIDE SEQUENCE [LARGE SCALE GENOMIC DNA]</scope>
    <source>
        <strain evidence="6 7">TBZ30</strain>
    </source>
</reference>
<accession>A0A1S9PHG6</accession>
<dbReference type="InterPro" id="IPR044929">
    <property type="entry name" value="DNA/RNA_non-sp_Endonuclease_sf"/>
</dbReference>
<evidence type="ECO:0000313" key="7">
    <source>
        <dbReference type="Proteomes" id="UP000189739"/>
    </source>
</evidence>
<organism evidence="6 7">
    <name type="scientific">Mucilaginibacter pedocola</name>
    <dbReference type="NCBI Taxonomy" id="1792845"/>
    <lineage>
        <taxon>Bacteria</taxon>
        <taxon>Pseudomonadati</taxon>
        <taxon>Bacteroidota</taxon>
        <taxon>Sphingobacteriia</taxon>
        <taxon>Sphingobacteriales</taxon>
        <taxon>Sphingobacteriaceae</taxon>
        <taxon>Mucilaginibacter</taxon>
    </lineage>
</organism>
<dbReference type="OrthoDB" id="796245at2"/>
<dbReference type="GO" id="GO:0003676">
    <property type="term" value="F:nucleic acid binding"/>
    <property type="evidence" value="ECO:0007669"/>
    <property type="project" value="InterPro"/>
</dbReference>
<keyword evidence="2" id="KW-0479">Metal-binding</keyword>
<feature type="chain" id="PRO_5010569640" evidence="3">
    <location>
        <begin position="20"/>
        <end position="250"/>
    </location>
</feature>
<dbReference type="PANTHER" id="PTHR13966:SF5">
    <property type="entry name" value="ENDONUCLEASE G, MITOCHONDRIAL"/>
    <property type="match status" value="1"/>
</dbReference>
<keyword evidence="7" id="KW-1185">Reference proteome</keyword>
<feature type="active site" description="Proton acceptor" evidence="1">
    <location>
        <position position="116"/>
    </location>
</feature>
<dbReference type="GO" id="GO:0046872">
    <property type="term" value="F:metal ion binding"/>
    <property type="evidence" value="ECO:0007669"/>
    <property type="project" value="UniProtKB-KW"/>
</dbReference>
<dbReference type="SMART" id="SM00477">
    <property type="entry name" value="NUC"/>
    <property type="match status" value="1"/>
</dbReference>
<keyword evidence="3" id="KW-0732">Signal</keyword>
<evidence type="ECO:0000256" key="1">
    <source>
        <dbReference type="PIRSR" id="PIRSR640255-1"/>
    </source>
</evidence>
<comment type="caution">
    <text evidence="6">The sequence shown here is derived from an EMBL/GenBank/DDBJ whole genome shotgun (WGS) entry which is preliminary data.</text>
</comment>
<feature type="signal peptide" evidence="3">
    <location>
        <begin position="1"/>
        <end position="19"/>
    </location>
</feature>
<dbReference type="Proteomes" id="UP000189739">
    <property type="component" value="Unassembled WGS sequence"/>
</dbReference>
<sequence length="250" mass="28108">MKKLTVLAMFTALSLICHAQDIVKSDLCANCVVWVNKYYISIADTAKHNPILVYHVITKRQLEIADSLKANKTTKIDRAKYPFKAVKGFPNETKIFSIANKIYRKINPKNVIAKGHVASADDYSWSAGGMDTSMRYTFNIAMEYQSQNAGTQLGTEYMCRAMARKYDTVKVWAGTWGSQDVINDGKIKVNFPAVYWKIAAYNGEVHCYWMPNNDDGAGQANYPKFEISLAELAAKLEFDPMEVIKGETSL</sequence>
<evidence type="ECO:0000259" key="5">
    <source>
        <dbReference type="SMART" id="SM00892"/>
    </source>
</evidence>
<name>A0A1S9PHG6_9SPHI</name>
<dbReference type="SMART" id="SM00892">
    <property type="entry name" value="Endonuclease_NS"/>
    <property type="match status" value="1"/>
</dbReference>
<gene>
    <name evidence="6" type="ORF">BC343_27090</name>
</gene>
<feature type="domain" description="ENPP1-3/EXOG-like endonuclease/phosphodiesterase" evidence="4">
    <location>
        <begin position="36"/>
        <end position="245"/>
    </location>
</feature>
<dbReference type="InterPro" id="IPR044925">
    <property type="entry name" value="His-Me_finger_sf"/>
</dbReference>
<evidence type="ECO:0000256" key="2">
    <source>
        <dbReference type="PIRSR" id="PIRSR640255-2"/>
    </source>
</evidence>
<dbReference type="RefSeq" id="WP_078347972.1">
    <property type="nucleotide sequence ID" value="NZ_MBTF01000010.1"/>
</dbReference>
<evidence type="ECO:0000256" key="3">
    <source>
        <dbReference type="SAM" id="SignalP"/>
    </source>
</evidence>
<dbReference type="PANTHER" id="PTHR13966">
    <property type="entry name" value="ENDONUCLEASE RELATED"/>
    <property type="match status" value="1"/>
</dbReference>
<protein>
    <submittedName>
        <fullName evidence="6">Uncharacterized protein</fullName>
    </submittedName>
</protein>
<dbReference type="SUPFAM" id="SSF54060">
    <property type="entry name" value="His-Me finger endonucleases"/>
    <property type="match status" value="1"/>
</dbReference>
<dbReference type="GO" id="GO:0004519">
    <property type="term" value="F:endonuclease activity"/>
    <property type="evidence" value="ECO:0007669"/>
    <property type="project" value="TreeGrafter"/>
</dbReference>
<dbReference type="GO" id="GO:0016787">
    <property type="term" value="F:hydrolase activity"/>
    <property type="evidence" value="ECO:0007669"/>
    <property type="project" value="InterPro"/>
</dbReference>
<feature type="binding site" evidence="2">
    <location>
        <position position="148"/>
    </location>
    <ligand>
        <name>Mg(2+)</name>
        <dbReference type="ChEBI" id="CHEBI:18420"/>
        <note>catalytic</note>
    </ligand>
</feature>
<evidence type="ECO:0000259" key="4">
    <source>
        <dbReference type="SMART" id="SM00477"/>
    </source>
</evidence>
<dbReference type="InterPro" id="IPR001604">
    <property type="entry name" value="Endo_G_ENPP1-like_dom"/>
</dbReference>
<feature type="domain" description="DNA/RNA non-specific endonuclease/pyrophosphatase/phosphodiesterase" evidence="5">
    <location>
        <begin position="35"/>
        <end position="243"/>
    </location>
</feature>
<dbReference type="InterPro" id="IPR020821">
    <property type="entry name" value="ENPP1-3/EXOG-like_nuc-like"/>
</dbReference>
<evidence type="ECO:0000313" key="6">
    <source>
        <dbReference type="EMBL" id="OOQ59998.1"/>
    </source>
</evidence>
<proteinExistence type="predicted"/>
<dbReference type="Pfam" id="PF01223">
    <property type="entry name" value="Endonuclease_NS"/>
    <property type="match status" value="1"/>
</dbReference>
<dbReference type="Gene3D" id="3.40.570.10">
    <property type="entry name" value="Extracellular Endonuclease, subunit A"/>
    <property type="match status" value="1"/>
</dbReference>
<dbReference type="InterPro" id="IPR040255">
    <property type="entry name" value="Non-specific_endonuclease"/>
</dbReference>
<dbReference type="AlphaFoldDB" id="A0A1S9PHG6"/>
<dbReference type="EMBL" id="MBTF01000010">
    <property type="protein sequence ID" value="OOQ59998.1"/>
    <property type="molecule type" value="Genomic_DNA"/>
</dbReference>